<feature type="region of interest" description="Disordered" evidence="9">
    <location>
        <begin position="369"/>
        <end position="412"/>
    </location>
</feature>
<dbReference type="SMART" id="SM00973">
    <property type="entry name" value="Sec63"/>
    <property type="match status" value="2"/>
</dbReference>
<evidence type="ECO:0000256" key="7">
    <source>
        <dbReference type="ARBA" id="ARBA00047984"/>
    </source>
</evidence>
<dbReference type="SUPFAM" id="SSF81296">
    <property type="entry name" value="E set domains"/>
    <property type="match status" value="1"/>
</dbReference>
<dbReference type="InterPro" id="IPR057842">
    <property type="entry name" value="WH_MER3"/>
</dbReference>
<accession>A0AAP0WVH9</accession>
<dbReference type="SUPFAM" id="SSF46785">
    <property type="entry name" value="Winged helix' DNA-binding domain"/>
    <property type="match status" value="2"/>
</dbReference>
<dbReference type="InterPro" id="IPR014756">
    <property type="entry name" value="Ig_E-set"/>
</dbReference>
<comment type="catalytic activity">
    <reaction evidence="7">
        <text>ATP + H2O = ADP + phosphate + H(+)</text>
        <dbReference type="Rhea" id="RHEA:13065"/>
        <dbReference type="ChEBI" id="CHEBI:15377"/>
        <dbReference type="ChEBI" id="CHEBI:15378"/>
        <dbReference type="ChEBI" id="CHEBI:30616"/>
        <dbReference type="ChEBI" id="CHEBI:43474"/>
        <dbReference type="ChEBI" id="CHEBI:456216"/>
        <dbReference type="EC" id="3.6.4.13"/>
    </reaction>
</comment>
<feature type="compositionally biased region" description="Basic and acidic residues" evidence="9">
    <location>
        <begin position="390"/>
        <end position="401"/>
    </location>
</feature>
<dbReference type="FunFam" id="1.10.3380.10:FF:000002">
    <property type="entry name" value="Activating signal cointegrator 1 complex subunit 3"/>
    <property type="match status" value="1"/>
</dbReference>
<evidence type="ECO:0000256" key="9">
    <source>
        <dbReference type="SAM" id="MobiDB-lite"/>
    </source>
</evidence>
<dbReference type="FunFam" id="1.10.150.20:FF:000004">
    <property type="entry name" value="U5 small nuclear ribonucleoprotein helicase"/>
    <property type="match status" value="1"/>
</dbReference>
<dbReference type="PIRSF" id="PIRSF039073">
    <property type="entry name" value="BRR2"/>
    <property type="match status" value="1"/>
</dbReference>
<dbReference type="FunFam" id="3.40.50.300:FF:000062">
    <property type="entry name" value="U5 small nuclear ribonucleoprotein helicase"/>
    <property type="match status" value="1"/>
</dbReference>
<keyword evidence="13" id="KW-1185">Reference proteome</keyword>
<dbReference type="FunFam" id="1.10.10.10:FF:000024">
    <property type="entry name" value="U5 small nuclear ribonucleoprotein helicase"/>
    <property type="match status" value="1"/>
</dbReference>
<sequence length="2161" mass="244314">MPFPGPRDKLPYPAVQPVQTGRYITLPTLHSSYSDSQKNFPSTSSPRRKIFLGFPKTSEAAAAAAAMLVQLPRLTNSLRDPFDIDHAYLQRKIILQNHNSGNSLEESELARKIVHRWEEASIELRQAYKQFIGAVVDLIKGEVASEEFREVALTVYRLFGGLEEEYKEDRRISEKKLELERLLGYAVSDANLWKVASLAQGLFRLQPGDCRAALVPERQVNGSGDDLEFGSDLVFQAPARFLVDVSLEDGELLGEESTAPSSSFHEGWYDHGDSTHYHSAVDGGFLDLRWLRDACDAIVKGSNSQLSRDELAMAICRVLESDKPGDEIAGDLLDLLGDSAFETVQDLISHRKELVDAIRHGSLVLKSDKTASNTQSRMPSYGTQVTVQTESERQIEKLRRKEEKRHKRGTEYGVENDLSAASFSSLLQASERKSHFDDLIGCGDGAQSLAAVTALPQGTVRKHYKGYEEVIIPPTLAAQMKPGERLIEIKELDDFAQAAFRGYKSLNRIQSRIFQTTYYTNENILVCAPTGAGKTNIAMIAILHEIGQHFKDGYLHKDEFKIVYVAPMKALAAEVTATFSHRLSPLNVIVKELTGDMQLSKNELQETQMIVTTPEKWDVITRKSSDMSLSLLVKVLIIDEVHLLNDDRGPVIEALVARTLRQVESTQSMIRIVGLSATLPNYLEVAQFLRVNPEAGLFFFDSSYRPVPLAQQYIGISEHNFVARNELLNEICYNKVVDSLRQGHQAMVFVHSRKDTAKTAEKLIELARMRDGLELFKNETHPQFSLIKKEVLKSKNKDLVEFFECGIGVHHAGMLRADRGLTERLFSDGLLKVLVCTATLAWGVNLPAHTVVIKGTQLYDPKAGGWRDLGMLDVMQIFGRAGRPQFDKSGEGIIITSHDKLAYYLRLLTSQLPIESQFISSLKDNLNAEVALGTVTNVKEACAWLGYTYLFIRMRLNPLAYGIGWDEVIADPSLSSKQRALITDAARSLDKAKMMRFDEKSGNFYCTELGRIASHFYIQYSSVETYNEMLRRHMNDSEVIDMVAHSSEFENIVVREEEQNELEMSARTSCPLEVKGGPSNKYGKISILIQLYISRGTIDSFSLVSDAAYISASLARIMRALFEICLRRGWSEMSYFMLEYCKAVDRRIWPHQHPLRQFDKDLSTEILRKLEERGADLDRLQEMPEKDIGALIRYAPGGRSVKQHLGYFPWVQLSATVSPITRTVLKVDLLITPDFIWKDRFHGAVQRWWILVEDSENDHIYHSELFTLTKRMARGEPQKISFTVPIFEPHPPQYYIHAVSDSWLRAETFYTISFQNLALPEAHTTHTELLDLRPLPVTSLGNKTYEALYKFSHFNPIQTQAFHVLYHTDNNVLLGAPTGSGKTISAELAMLHLFNTQPDMKVIYIAPLKAIVRERMNDWKKGLVSQLGKKMVEMTGDYTPDLMALLSADIIISTPEKWDGISRNWHTRSYVTKVGLMILDEIHLLGADRGPILEVIVSRMRYISSQTERAVRFVGLSTALANASDLADWLGVGEIGLFNFKPSVRPVPLEVHIQGYPGKFYCPRMNSMNKPAYAAICTHSPTKPVLIFVSSRRQTRLTALDLIQFAASDEHPRQFLSMPEEALQMVLSQVTDQNLRHTLQFGIGLHHAGLNEKDRSLVEELFGNNKIQVLVCTSTLAWGVNLPAHLVIIKGTEYYDGKAKRYVDFPITDILQMMGRAGRPQYDQYGKAVILVHEPKKSFYKKFLYEPFPVESSLKEQFHDHINAEIVSGTICHKEDAVHYLTWTYLFRRLTVNPSYYGLEDTGPDILSSYLSRLVQDTFEDLEDSGCIKINEDSVEPMMLGSIASQYYLSYMTVSMFGSNIGPDTSLEVFMHILSGASEYDELPVRHNEENYNEALSEKVRYIVDKNRLDDPHVKANLLFQAHFSQLELPISDYITDLKSVLDQSIRIIQAMIDICANSGWLSSAITCMHLLQMVMQGLWFDTDSALWMLPCMSVDLAGSLSKKGISNVQQLFDLPRATLQAVIGSFPVSRLYQDLQYFPCVQVRLRLQKRDTNGGKYLTLNIRLEKTNSRRKTSRAFAPRFPKVKDEAWWLVLGNTSTSELHAVKRVSFSNHLITHMEVPSTSTTLQGMKLILVSDCYIGFEQEHSIEELIESQQLETGV</sequence>
<feature type="domain" description="Helicase C-terminal" evidence="11">
    <location>
        <begin position="1569"/>
        <end position="1766"/>
    </location>
</feature>
<dbReference type="CDD" id="cd18020">
    <property type="entry name" value="DEXHc_ASCC3_1"/>
    <property type="match status" value="1"/>
</dbReference>
<evidence type="ECO:0000259" key="11">
    <source>
        <dbReference type="PROSITE" id="PS51194"/>
    </source>
</evidence>
<evidence type="ECO:0000256" key="2">
    <source>
        <dbReference type="ARBA" id="ARBA00022728"/>
    </source>
</evidence>
<keyword evidence="5" id="KW-0347">Helicase</keyword>
<feature type="domain" description="Helicase C-terminal" evidence="11">
    <location>
        <begin position="732"/>
        <end position="930"/>
    </location>
</feature>
<feature type="compositionally biased region" description="Polar residues" evidence="9">
    <location>
        <begin position="370"/>
        <end position="389"/>
    </location>
</feature>
<dbReference type="Pfam" id="PF02889">
    <property type="entry name" value="Sec63"/>
    <property type="match status" value="2"/>
</dbReference>
<dbReference type="SUPFAM" id="SSF52540">
    <property type="entry name" value="P-loop containing nucleoside triphosphate hydrolases"/>
    <property type="match status" value="4"/>
</dbReference>
<dbReference type="PROSITE" id="PS51192">
    <property type="entry name" value="HELICASE_ATP_BIND_1"/>
    <property type="match status" value="2"/>
</dbReference>
<dbReference type="InterPro" id="IPR027417">
    <property type="entry name" value="P-loop_NTPase"/>
</dbReference>
<dbReference type="FunFam" id="3.40.50.300:FF:000198">
    <property type="entry name" value="Activating signal cointegrator 1 complex subunit"/>
    <property type="match status" value="1"/>
</dbReference>
<dbReference type="InterPro" id="IPR035892">
    <property type="entry name" value="C2_domain_sf"/>
</dbReference>
<dbReference type="GO" id="GO:0003724">
    <property type="term" value="F:RNA helicase activity"/>
    <property type="evidence" value="ECO:0007669"/>
    <property type="project" value="UniProtKB-EC"/>
</dbReference>
<evidence type="ECO:0000256" key="3">
    <source>
        <dbReference type="ARBA" id="ARBA00022741"/>
    </source>
</evidence>
<evidence type="ECO:0000256" key="8">
    <source>
        <dbReference type="ARBA" id="ARBA00055371"/>
    </source>
</evidence>
<dbReference type="GO" id="GO:0003676">
    <property type="term" value="F:nucleic acid binding"/>
    <property type="evidence" value="ECO:0007669"/>
    <property type="project" value="InterPro"/>
</dbReference>
<dbReference type="CDD" id="cd18022">
    <property type="entry name" value="DEXHc_ASCC3_2"/>
    <property type="match status" value="1"/>
</dbReference>
<evidence type="ECO:0000256" key="5">
    <source>
        <dbReference type="ARBA" id="ARBA00022806"/>
    </source>
</evidence>
<dbReference type="Pfam" id="PF24557">
    <property type="entry name" value="DExH14_plug"/>
    <property type="match status" value="1"/>
</dbReference>
<dbReference type="SUPFAM" id="SSF158702">
    <property type="entry name" value="Sec63 N-terminal domain-like"/>
    <property type="match status" value="2"/>
</dbReference>
<dbReference type="GO" id="GO:0016787">
    <property type="term" value="F:hydrolase activity"/>
    <property type="evidence" value="ECO:0007669"/>
    <property type="project" value="UniProtKB-KW"/>
</dbReference>
<dbReference type="InterPro" id="IPR003593">
    <property type="entry name" value="AAA+_ATPase"/>
</dbReference>
<dbReference type="Pfam" id="PF00271">
    <property type="entry name" value="Helicase_C"/>
    <property type="match status" value="2"/>
</dbReference>
<keyword evidence="6" id="KW-0067">ATP-binding</keyword>
<dbReference type="PANTHER" id="PTHR47961">
    <property type="entry name" value="DNA POLYMERASE THETA, PUTATIVE (AFU_ORTHOLOGUE AFUA_1G05260)-RELATED"/>
    <property type="match status" value="1"/>
</dbReference>
<feature type="domain" description="Helicase ATP-binding" evidence="10">
    <location>
        <begin position="515"/>
        <end position="697"/>
    </location>
</feature>
<evidence type="ECO:0000256" key="4">
    <source>
        <dbReference type="ARBA" id="ARBA00022801"/>
    </source>
</evidence>
<dbReference type="FunFam" id="1.10.3380.10:FF:000001">
    <property type="entry name" value="U5 small nuclear ribonucleoprotein helicase"/>
    <property type="match status" value="1"/>
</dbReference>
<feature type="domain" description="Helicase ATP-binding" evidence="10">
    <location>
        <begin position="1363"/>
        <end position="1538"/>
    </location>
</feature>
<evidence type="ECO:0000259" key="10">
    <source>
        <dbReference type="PROSITE" id="PS51192"/>
    </source>
</evidence>
<keyword evidence="2" id="KW-0508">mRNA splicing</keyword>
<organism evidence="12 13">
    <name type="scientific">Liquidambar formosana</name>
    <name type="common">Formosan gum</name>
    <dbReference type="NCBI Taxonomy" id="63359"/>
    <lineage>
        <taxon>Eukaryota</taxon>
        <taxon>Viridiplantae</taxon>
        <taxon>Streptophyta</taxon>
        <taxon>Embryophyta</taxon>
        <taxon>Tracheophyta</taxon>
        <taxon>Spermatophyta</taxon>
        <taxon>Magnoliopsida</taxon>
        <taxon>eudicotyledons</taxon>
        <taxon>Gunneridae</taxon>
        <taxon>Pentapetalae</taxon>
        <taxon>Saxifragales</taxon>
        <taxon>Altingiaceae</taxon>
        <taxon>Liquidambar</taxon>
    </lineage>
</organism>
<evidence type="ECO:0000256" key="6">
    <source>
        <dbReference type="ARBA" id="ARBA00022840"/>
    </source>
</evidence>
<dbReference type="EMBL" id="JBBPBK010000009">
    <property type="protein sequence ID" value="KAK9277958.1"/>
    <property type="molecule type" value="Genomic_DNA"/>
</dbReference>
<dbReference type="PROSITE" id="PS51194">
    <property type="entry name" value="HELICASE_CTER"/>
    <property type="match status" value="2"/>
</dbReference>
<dbReference type="GO" id="GO:0005524">
    <property type="term" value="F:ATP binding"/>
    <property type="evidence" value="ECO:0007669"/>
    <property type="project" value="UniProtKB-KW"/>
</dbReference>
<keyword evidence="4" id="KW-0378">Hydrolase</keyword>
<dbReference type="FunFam" id="3.40.50.300:FF:000102">
    <property type="entry name" value="RNA helicase, activating signal cointegrator 1"/>
    <property type="match status" value="1"/>
</dbReference>
<evidence type="ECO:0000313" key="13">
    <source>
        <dbReference type="Proteomes" id="UP001415857"/>
    </source>
</evidence>
<dbReference type="SMART" id="SM00490">
    <property type="entry name" value="HELICc"/>
    <property type="match status" value="2"/>
</dbReference>
<keyword evidence="2" id="KW-0507">mRNA processing</keyword>
<dbReference type="FunFam" id="3.40.50.300:FF:000231">
    <property type="entry name" value="Activating signal cointegrator 1 complex subunit 3"/>
    <property type="match status" value="1"/>
</dbReference>
<dbReference type="SMART" id="SM00487">
    <property type="entry name" value="DEXDc"/>
    <property type="match status" value="2"/>
</dbReference>
<dbReference type="InterPro" id="IPR056379">
    <property type="entry name" value="DExH14_plug"/>
</dbReference>
<dbReference type="Gene3D" id="3.40.50.300">
    <property type="entry name" value="P-loop containing nucleotide triphosphate hydrolases"/>
    <property type="match status" value="4"/>
</dbReference>
<comment type="function">
    <text evidence="8">RNA helicase that plays an essential role in pre-mRNA splicing as component of the U5 snRNP and U4/U6-U5 tri-snRNP complexes. Involved in spliceosome assembly, activation and disassembly.</text>
</comment>
<dbReference type="FunFam" id="2.60.40.150:FF:000004">
    <property type="entry name" value="RNA helicase, activating signal cointegrator 1"/>
    <property type="match status" value="1"/>
</dbReference>
<dbReference type="GO" id="GO:0005681">
    <property type="term" value="C:spliceosomal complex"/>
    <property type="evidence" value="ECO:0007669"/>
    <property type="project" value="UniProtKB-KW"/>
</dbReference>
<dbReference type="InterPro" id="IPR011545">
    <property type="entry name" value="DEAD/DEAH_box_helicase_dom"/>
</dbReference>
<protein>
    <recommendedName>
        <fullName evidence="1">RNA helicase</fullName>
        <ecNumber evidence="1">3.6.4.13</ecNumber>
    </recommendedName>
</protein>
<dbReference type="EC" id="3.6.4.13" evidence="1"/>
<dbReference type="InterPro" id="IPR036388">
    <property type="entry name" value="WH-like_DNA-bd_sf"/>
</dbReference>
<dbReference type="InterPro" id="IPR050474">
    <property type="entry name" value="Hel308_SKI2-like"/>
</dbReference>
<dbReference type="Gene3D" id="1.10.3380.10">
    <property type="entry name" value="Sec63 N-terminal domain-like domain"/>
    <property type="match status" value="2"/>
</dbReference>
<keyword evidence="2" id="KW-0747">Spliceosome</keyword>
<dbReference type="Proteomes" id="UP001415857">
    <property type="component" value="Unassembled WGS sequence"/>
</dbReference>
<proteinExistence type="predicted"/>
<dbReference type="Gene3D" id="1.10.150.20">
    <property type="entry name" value="5' to 3' exonuclease, C-terminal subdomain"/>
    <property type="match status" value="1"/>
</dbReference>
<dbReference type="FunFam" id="1.10.10.10:FF:000012">
    <property type="entry name" value="U5 small nuclear ribonucleoprotein helicase"/>
    <property type="match status" value="1"/>
</dbReference>
<keyword evidence="3" id="KW-0547">Nucleotide-binding</keyword>
<dbReference type="Gene3D" id="1.10.10.10">
    <property type="entry name" value="Winged helix-like DNA-binding domain superfamily/Winged helix DNA-binding domain"/>
    <property type="match status" value="2"/>
</dbReference>
<dbReference type="Gene3D" id="2.60.40.150">
    <property type="entry name" value="C2 domain"/>
    <property type="match status" value="2"/>
</dbReference>
<name>A0AAP0WVH9_LIQFO</name>
<dbReference type="PANTHER" id="PTHR47961:SF13">
    <property type="entry name" value="ACTIVATING SIGNAL COINTEGRATOR 1 COMPLEX SUBUNIT 3"/>
    <property type="match status" value="1"/>
</dbReference>
<gene>
    <name evidence="12" type="ORF">L1049_027515</name>
</gene>
<dbReference type="InterPro" id="IPR036390">
    <property type="entry name" value="WH_DNA-bd_sf"/>
</dbReference>
<dbReference type="SMART" id="SM00382">
    <property type="entry name" value="AAA"/>
    <property type="match status" value="2"/>
</dbReference>
<dbReference type="FunFam" id="2.60.40.150:FF:000207">
    <property type="entry name" value="DExH-box ATP-dependent RNA helicase DExH14"/>
    <property type="match status" value="1"/>
</dbReference>
<comment type="caution">
    <text evidence="12">The sequence shown here is derived from an EMBL/GenBank/DDBJ whole genome shotgun (WGS) entry which is preliminary data.</text>
</comment>
<reference evidence="12 13" key="1">
    <citation type="journal article" date="2024" name="Plant J.">
        <title>Genome sequences and population genomics reveal climatic adaptation and genomic divergence between two closely related sweetgum species.</title>
        <authorList>
            <person name="Xu W.Q."/>
            <person name="Ren C.Q."/>
            <person name="Zhang X.Y."/>
            <person name="Comes H.P."/>
            <person name="Liu X.H."/>
            <person name="Li Y.G."/>
            <person name="Kettle C.J."/>
            <person name="Jalonen R."/>
            <person name="Gaisberger H."/>
            <person name="Ma Y.Z."/>
            <person name="Qiu Y.X."/>
        </authorList>
    </citation>
    <scope>NUCLEOTIDE SEQUENCE [LARGE SCALE GENOMIC DNA]</scope>
    <source>
        <strain evidence="12">Hangzhou</strain>
    </source>
</reference>
<dbReference type="CDD" id="cd18795">
    <property type="entry name" value="SF2_C_Ski2"/>
    <property type="match status" value="2"/>
</dbReference>
<evidence type="ECO:0000256" key="1">
    <source>
        <dbReference type="ARBA" id="ARBA00012552"/>
    </source>
</evidence>
<dbReference type="InterPro" id="IPR001650">
    <property type="entry name" value="Helicase_C-like"/>
</dbReference>
<evidence type="ECO:0000313" key="12">
    <source>
        <dbReference type="EMBL" id="KAK9277958.1"/>
    </source>
</evidence>
<dbReference type="Pfam" id="PF23445">
    <property type="entry name" value="WHD_SNRNP200"/>
    <property type="match status" value="2"/>
</dbReference>
<dbReference type="InterPro" id="IPR004179">
    <property type="entry name" value="Sec63-dom"/>
</dbReference>
<dbReference type="Pfam" id="PF00270">
    <property type="entry name" value="DEAD"/>
    <property type="match status" value="2"/>
</dbReference>
<dbReference type="InterPro" id="IPR014001">
    <property type="entry name" value="Helicase_ATP-bd"/>
</dbReference>